<dbReference type="InterPro" id="IPR038763">
    <property type="entry name" value="DHH_sf"/>
</dbReference>
<dbReference type="Gene3D" id="3.10.310.30">
    <property type="match status" value="1"/>
</dbReference>
<evidence type="ECO:0000256" key="2">
    <source>
        <dbReference type="ARBA" id="ARBA00019841"/>
    </source>
</evidence>
<keyword evidence="3" id="KW-0540">Nuclease</keyword>
<evidence type="ECO:0000313" key="11">
    <source>
        <dbReference type="EMBL" id="TVO63758.1"/>
    </source>
</evidence>
<dbReference type="NCBIfam" id="TIGR00644">
    <property type="entry name" value="recJ"/>
    <property type="match status" value="1"/>
</dbReference>
<feature type="domain" description="RecJ OB" evidence="10">
    <location>
        <begin position="477"/>
        <end position="581"/>
    </location>
</feature>
<dbReference type="Gene3D" id="3.90.1640.30">
    <property type="match status" value="1"/>
</dbReference>
<dbReference type="Pfam" id="PF02272">
    <property type="entry name" value="DHHA1"/>
    <property type="match status" value="1"/>
</dbReference>
<dbReference type="GO" id="GO:0008409">
    <property type="term" value="F:5'-3' exonuclease activity"/>
    <property type="evidence" value="ECO:0007669"/>
    <property type="project" value="InterPro"/>
</dbReference>
<feature type="region of interest" description="Disordered" evidence="7">
    <location>
        <begin position="1"/>
        <end position="25"/>
    </location>
</feature>
<comment type="similarity">
    <text evidence="1">Belongs to the RecJ family.</text>
</comment>
<accession>A0A557RF25</accession>
<dbReference type="SUPFAM" id="SSF64182">
    <property type="entry name" value="DHH phosphoesterases"/>
    <property type="match status" value="1"/>
</dbReference>
<keyword evidence="5 11" id="KW-0269">Exonuclease</keyword>
<evidence type="ECO:0000259" key="10">
    <source>
        <dbReference type="Pfam" id="PF17768"/>
    </source>
</evidence>
<evidence type="ECO:0000259" key="9">
    <source>
        <dbReference type="Pfam" id="PF02272"/>
    </source>
</evidence>
<dbReference type="GO" id="GO:0003676">
    <property type="term" value="F:nucleic acid binding"/>
    <property type="evidence" value="ECO:0007669"/>
    <property type="project" value="InterPro"/>
</dbReference>
<keyword evidence="12" id="KW-1185">Reference proteome</keyword>
<comment type="caution">
    <text evidence="11">The sequence shown here is derived from an EMBL/GenBank/DDBJ whole genome shotgun (WGS) entry which is preliminary data.</text>
</comment>
<dbReference type="Pfam" id="PF01368">
    <property type="entry name" value="DHH"/>
    <property type="match status" value="1"/>
</dbReference>
<dbReference type="PANTHER" id="PTHR30255:SF2">
    <property type="entry name" value="SINGLE-STRANDED-DNA-SPECIFIC EXONUCLEASE RECJ"/>
    <property type="match status" value="1"/>
</dbReference>
<reference evidence="11 12" key="1">
    <citation type="submission" date="2019-07" db="EMBL/GenBank/DDBJ databases">
        <title>Reclasification of Spiribacter aquaticus.</title>
        <authorList>
            <person name="Leon M.J."/>
            <person name="Sanchez-Porro C."/>
            <person name="Ventosa A."/>
        </authorList>
    </citation>
    <scope>NUCLEOTIDE SEQUENCE [LARGE SCALE GENOMIC DNA]</scope>
    <source>
        <strain evidence="11 12">SP30</strain>
    </source>
</reference>
<dbReference type="InterPro" id="IPR041122">
    <property type="entry name" value="RecJ_OB"/>
</dbReference>
<evidence type="ECO:0000259" key="8">
    <source>
        <dbReference type="Pfam" id="PF01368"/>
    </source>
</evidence>
<keyword evidence="6" id="KW-0175">Coiled coil</keyword>
<protein>
    <recommendedName>
        <fullName evidence="2">Single-stranded-DNA-specific exonuclease RecJ</fullName>
    </recommendedName>
</protein>
<evidence type="ECO:0000256" key="6">
    <source>
        <dbReference type="SAM" id="Coils"/>
    </source>
</evidence>
<dbReference type="EMBL" id="VMKP01000004">
    <property type="protein sequence ID" value="TVO63758.1"/>
    <property type="molecule type" value="Genomic_DNA"/>
</dbReference>
<dbReference type="Proteomes" id="UP000316688">
    <property type="component" value="Unassembled WGS sequence"/>
</dbReference>
<proteinExistence type="inferred from homology"/>
<feature type="domain" description="DHHA1" evidence="9">
    <location>
        <begin position="366"/>
        <end position="462"/>
    </location>
</feature>
<dbReference type="AlphaFoldDB" id="A0A557RF25"/>
<evidence type="ECO:0000256" key="4">
    <source>
        <dbReference type="ARBA" id="ARBA00022801"/>
    </source>
</evidence>
<dbReference type="Pfam" id="PF17768">
    <property type="entry name" value="RecJ_OB"/>
    <property type="match status" value="1"/>
</dbReference>
<feature type="coiled-coil region" evidence="6">
    <location>
        <begin position="322"/>
        <end position="349"/>
    </location>
</feature>
<dbReference type="InterPro" id="IPR001667">
    <property type="entry name" value="DDH_dom"/>
</dbReference>
<gene>
    <name evidence="11" type="primary">recJ</name>
    <name evidence="11" type="ORF">FPL11_08840</name>
</gene>
<evidence type="ECO:0000256" key="7">
    <source>
        <dbReference type="SAM" id="MobiDB-lite"/>
    </source>
</evidence>
<dbReference type="GO" id="GO:0006310">
    <property type="term" value="P:DNA recombination"/>
    <property type="evidence" value="ECO:0007669"/>
    <property type="project" value="InterPro"/>
</dbReference>
<name>A0A557RF25_9GAMM</name>
<evidence type="ECO:0000256" key="1">
    <source>
        <dbReference type="ARBA" id="ARBA00005915"/>
    </source>
</evidence>
<keyword evidence="4" id="KW-0378">Hydrolase</keyword>
<dbReference type="InterPro" id="IPR004610">
    <property type="entry name" value="RecJ"/>
</dbReference>
<evidence type="ECO:0000313" key="12">
    <source>
        <dbReference type="Proteomes" id="UP000316688"/>
    </source>
</evidence>
<dbReference type="GO" id="GO:0006281">
    <property type="term" value="P:DNA repair"/>
    <property type="evidence" value="ECO:0007669"/>
    <property type="project" value="InterPro"/>
</dbReference>
<feature type="domain" description="DDH" evidence="8">
    <location>
        <begin position="81"/>
        <end position="212"/>
    </location>
</feature>
<sequence>MGGTRVTRPPGAQIRHRQPAPGVGALPDDWPALLRRLYAARGVTTAEALDYRLAALPPPAGLAGLEPAAQALAEAVVSNARVLVVGDFDADGATSTAVAVSALRAMGAGSVDYLVPNRFDFGYGLSPALVEVAQEYTPDLILTVDNGISANDGVEAANAAGIEVVVTDHHLPGSALPPARAIVNPQVDSPAFGAPHLAGVGVCFYAMLATRAALRERDWFGDTRPEPALVDQLDRVALGTIADVVPLDHVNRLLVDQGLRRIRGGRANPGTLALLEAAGRDPAVTTATDLGFGAAPRLNAAGRLDDMSIGIETLLAADAAAAQRHAGRLEGLNRERRSLEQQMRDTAVADIEAEAAAAEGDMAPILCLFNPDWHQGVVGIVASRLLARFRRPVIAFAPGDADTLKGSARSVPGLHMRDLLDAVNTRSDGQLVDRFGGHAMAAGLTLARRHFEPFKALLIEQVRLRLGDEPVSEVIWTDGALPADAYTLETAAMLRDAGPWGAEFPEPRFNDVFRVLDQRVVGDYHLKLALSPEIAPSVRIDAIAFNAAPDIAVAPGDRVEAVFRLEVNRFRGVDRPQLVVDHLIEN</sequence>
<organism evidence="11 12">
    <name type="scientific">Spiribacter aquaticus</name>
    <dbReference type="NCBI Taxonomy" id="1935996"/>
    <lineage>
        <taxon>Bacteria</taxon>
        <taxon>Pseudomonadati</taxon>
        <taxon>Pseudomonadota</taxon>
        <taxon>Gammaproteobacteria</taxon>
        <taxon>Chromatiales</taxon>
        <taxon>Ectothiorhodospiraceae</taxon>
        <taxon>Spiribacter</taxon>
    </lineage>
</organism>
<dbReference type="InterPro" id="IPR051673">
    <property type="entry name" value="SSDNA_exonuclease_RecJ"/>
</dbReference>
<evidence type="ECO:0000256" key="3">
    <source>
        <dbReference type="ARBA" id="ARBA00022722"/>
    </source>
</evidence>
<dbReference type="PANTHER" id="PTHR30255">
    <property type="entry name" value="SINGLE-STRANDED-DNA-SPECIFIC EXONUCLEASE RECJ"/>
    <property type="match status" value="1"/>
</dbReference>
<evidence type="ECO:0000256" key="5">
    <source>
        <dbReference type="ARBA" id="ARBA00022839"/>
    </source>
</evidence>
<dbReference type="InterPro" id="IPR003156">
    <property type="entry name" value="DHHA1_dom"/>
</dbReference>